<dbReference type="Gene3D" id="3.40.50.1700">
    <property type="entry name" value="Glycoside hydrolase family 3 C-terminal domain"/>
    <property type="match status" value="1"/>
</dbReference>
<evidence type="ECO:0000256" key="1">
    <source>
        <dbReference type="ARBA" id="ARBA00005336"/>
    </source>
</evidence>
<organism evidence="3 4">
    <name type="scientific">Streptococcus suis</name>
    <dbReference type="NCBI Taxonomy" id="1307"/>
    <lineage>
        <taxon>Bacteria</taxon>
        <taxon>Bacillati</taxon>
        <taxon>Bacillota</taxon>
        <taxon>Bacilli</taxon>
        <taxon>Lactobacillales</taxon>
        <taxon>Streptococcaceae</taxon>
        <taxon>Streptococcus</taxon>
    </lineage>
</organism>
<evidence type="ECO:0000313" key="4">
    <source>
        <dbReference type="Proteomes" id="UP000071765"/>
    </source>
</evidence>
<evidence type="ECO:0000256" key="2">
    <source>
        <dbReference type="ARBA" id="ARBA00022801"/>
    </source>
</evidence>
<gene>
    <name evidence="3" type="primary">bglB_1</name>
    <name evidence="3" type="ORF">ERS132452_01105</name>
</gene>
<comment type="similarity">
    <text evidence="1">Belongs to the glycosyl hydrolase 3 family.</text>
</comment>
<dbReference type="SMART" id="SM01217">
    <property type="entry name" value="Fn3_like"/>
    <property type="match status" value="1"/>
</dbReference>
<proteinExistence type="inferred from homology"/>
<dbReference type="AlphaFoldDB" id="A0A116NAL3"/>
<reference evidence="3 4" key="1">
    <citation type="submission" date="2016-02" db="EMBL/GenBank/DDBJ databases">
        <authorList>
            <consortium name="Pathogen Informatics"/>
        </authorList>
    </citation>
    <scope>NUCLEOTIDE SEQUENCE [LARGE SCALE GENOMIC DNA]</scope>
    <source>
        <strain evidence="3 4">LSS90</strain>
    </source>
</reference>
<dbReference type="GO" id="GO:0005975">
    <property type="term" value="P:carbohydrate metabolic process"/>
    <property type="evidence" value="ECO:0007669"/>
    <property type="project" value="InterPro"/>
</dbReference>
<evidence type="ECO:0000313" key="3">
    <source>
        <dbReference type="EMBL" id="CYV92256.1"/>
    </source>
</evidence>
<dbReference type="InterPro" id="IPR013783">
    <property type="entry name" value="Ig-like_fold"/>
</dbReference>
<dbReference type="InterPro" id="IPR001764">
    <property type="entry name" value="Glyco_hydro_3_N"/>
</dbReference>
<dbReference type="Gene3D" id="3.20.20.300">
    <property type="entry name" value="Glycoside hydrolase, family 3, N-terminal domain"/>
    <property type="match status" value="1"/>
</dbReference>
<accession>A0A116NAL3</accession>
<dbReference type="GO" id="GO:0008422">
    <property type="term" value="F:beta-glucosidase activity"/>
    <property type="evidence" value="ECO:0007669"/>
    <property type="project" value="UniProtKB-EC"/>
</dbReference>
<dbReference type="InterPro" id="IPR026891">
    <property type="entry name" value="Fn3-like"/>
</dbReference>
<sequence length="990" mass="108260">MKNLRRTLSALGIVLLGGTAIGAAVANVYALKYTPIINTYFGHTDYKIEDKESEGSTTYFERMYSDEVTRLTADSAAGKEAAGEGIVLLKNNSELPLQSGSKVTLLGVTSANILYGGGGSGAVDTSTVPTMKTALEASGFEVNPQMWDFYTTGAAKDIKMDVPDIAGTGRYVIHEASMDLLTDKEKNSFSSYNDAAIVSISRSGGESSDLPKEYDESYLEAMDVKGYVGDFHSDPVDSPEDIGRHYLELTSNEEKLIKYAKENFDKVVLVINSANPIDLGFIEDEEYGVDAALWIGNPGQDGLYALADILNGTINPSGKLVDTYAYDQTGSPAFVNFGLNSVESDDPRGTNYVVYQEGIYVGYKYYETRYEDSVLNQGNATANVGVTVENATKWNYEDEVQFPFGYGLSYTSFSHELVKHSSDENSYKFDVKVTNTGDEAGKEVVQLYMQSPYTEYDKTAGIEKSSVQLVGFVKTEELAPGESGEYTITVDKENLKTYDTTANGGEGGYIVEEGNYYFAIATDAHSAVNHILEKKGITNLPEEADSALVVEEKVSSSDKFAVSTATGETITNQFTDTDMSTYDENFTYLSRSDWNATYPQLYQLELTEDISAGLEIPTGTDNPDATMPQTGVDNGLTLAMMREVDFDDPLWDTFLDQLSPEEMYDLVRIGGYQTQAIASVGVPATVHVDGPAYVGVAGLTGVTTKEKTYAWSSEILLASTWNTDILYNMGQLIGEDALAQEELNFAGWYAPAMNIHRTAFSGRNFEYYSEDSFLSGQMGAATTKGATEKGLITFIKHFALNDQETRRAALLTFANEQAIREVYLAPFEESVVEGGALGIMAGMNRVGTAWAGNHTGLMTNVVRNEWGFDGIVVTDQASFPEAFPFMAIRGGLEAGTDLYLNTGTDNWQIEDYQNNPTVMTQLRTASKHILYAVSRSLAMNGLSSTSVVKKVLPLWQIWMYSADVVIAIIVGGGIYFLSRNFKKKEEKEVA</sequence>
<keyword evidence="3" id="KW-0326">Glycosidase</keyword>
<dbReference type="SUPFAM" id="SSF51445">
    <property type="entry name" value="(Trans)glycosidases"/>
    <property type="match status" value="1"/>
</dbReference>
<protein>
    <submittedName>
        <fullName evidence="3">Beta-glucosidase</fullName>
        <ecNumber evidence="3">3.2.1.21</ecNumber>
    </submittedName>
</protein>
<dbReference type="InterPro" id="IPR002772">
    <property type="entry name" value="Glyco_hydro_3_C"/>
</dbReference>
<dbReference type="InterPro" id="IPR036881">
    <property type="entry name" value="Glyco_hydro_3_C_sf"/>
</dbReference>
<dbReference type="Pfam" id="PF00933">
    <property type="entry name" value="Glyco_hydro_3"/>
    <property type="match status" value="1"/>
</dbReference>
<dbReference type="PANTHER" id="PTHR42715:SF10">
    <property type="entry name" value="BETA-GLUCOSIDASE"/>
    <property type="match status" value="1"/>
</dbReference>
<dbReference type="InterPro" id="IPR017853">
    <property type="entry name" value="GH"/>
</dbReference>
<dbReference type="SUPFAM" id="SSF52279">
    <property type="entry name" value="Beta-D-glucan exohydrolase, C-terminal domain"/>
    <property type="match status" value="1"/>
</dbReference>
<name>A0A116NAL3_STRSU</name>
<dbReference type="EMBL" id="FIIN01000006">
    <property type="protein sequence ID" value="CYV92256.1"/>
    <property type="molecule type" value="Genomic_DNA"/>
</dbReference>
<dbReference type="Pfam" id="PF14310">
    <property type="entry name" value="Fn3-like"/>
    <property type="match status" value="1"/>
</dbReference>
<dbReference type="EC" id="3.2.1.21" evidence="3"/>
<dbReference type="Proteomes" id="UP000071765">
    <property type="component" value="Unassembled WGS sequence"/>
</dbReference>
<dbReference type="InterPro" id="IPR036962">
    <property type="entry name" value="Glyco_hydro_3_N_sf"/>
</dbReference>
<dbReference type="PANTHER" id="PTHR42715">
    <property type="entry name" value="BETA-GLUCOSIDASE"/>
    <property type="match status" value="1"/>
</dbReference>
<dbReference type="Gene3D" id="2.60.40.10">
    <property type="entry name" value="Immunoglobulins"/>
    <property type="match status" value="1"/>
</dbReference>
<keyword evidence="2 3" id="KW-0378">Hydrolase</keyword>
<dbReference type="RefSeq" id="WP_044674622.1">
    <property type="nucleotide sequence ID" value="NZ_CEDD01000002.1"/>
</dbReference>
<dbReference type="PRINTS" id="PR00133">
    <property type="entry name" value="GLHYDRLASE3"/>
</dbReference>
<dbReference type="InterPro" id="IPR050288">
    <property type="entry name" value="Cellulose_deg_GH3"/>
</dbReference>
<dbReference type="Pfam" id="PF01915">
    <property type="entry name" value="Glyco_hydro_3_C"/>
    <property type="match status" value="1"/>
</dbReference>